<reference evidence="2" key="1">
    <citation type="journal article" date="2020" name="Cell">
        <title>Large-Scale Comparative Analyses of Tick Genomes Elucidate Their Genetic Diversity and Vector Capacities.</title>
        <authorList>
            <consortium name="Tick Genome and Microbiome Consortium (TIGMIC)"/>
            <person name="Jia N."/>
            <person name="Wang J."/>
            <person name="Shi W."/>
            <person name="Du L."/>
            <person name="Sun Y."/>
            <person name="Zhan W."/>
            <person name="Jiang J.F."/>
            <person name="Wang Q."/>
            <person name="Zhang B."/>
            <person name="Ji P."/>
            <person name="Bell-Sakyi L."/>
            <person name="Cui X.M."/>
            <person name="Yuan T.T."/>
            <person name="Jiang B.G."/>
            <person name="Yang W.F."/>
            <person name="Lam T.T."/>
            <person name="Chang Q.C."/>
            <person name="Ding S.J."/>
            <person name="Wang X.J."/>
            <person name="Zhu J.G."/>
            <person name="Ruan X.D."/>
            <person name="Zhao L."/>
            <person name="Wei J.T."/>
            <person name="Ye R.Z."/>
            <person name="Que T.C."/>
            <person name="Du C.H."/>
            <person name="Zhou Y.H."/>
            <person name="Cheng J.X."/>
            <person name="Dai P.F."/>
            <person name="Guo W.B."/>
            <person name="Han X.H."/>
            <person name="Huang E.J."/>
            <person name="Li L.F."/>
            <person name="Wei W."/>
            <person name="Gao Y.C."/>
            <person name="Liu J.Z."/>
            <person name="Shao H.Z."/>
            <person name="Wang X."/>
            <person name="Wang C.C."/>
            <person name="Yang T.C."/>
            <person name="Huo Q.B."/>
            <person name="Li W."/>
            <person name="Chen H.Y."/>
            <person name="Chen S.E."/>
            <person name="Zhou L.G."/>
            <person name="Ni X.B."/>
            <person name="Tian J.H."/>
            <person name="Sheng Y."/>
            <person name="Liu T."/>
            <person name="Pan Y.S."/>
            <person name="Xia L.Y."/>
            <person name="Li J."/>
            <person name="Zhao F."/>
            <person name="Cao W.C."/>
        </authorList>
    </citation>
    <scope>NUCLEOTIDE SEQUENCE</scope>
    <source>
        <strain evidence="2">Rmic-2018</strain>
    </source>
</reference>
<gene>
    <name evidence="2" type="ORF">HPB51_008558</name>
</gene>
<feature type="compositionally biased region" description="Polar residues" evidence="1">
    <location>
        <begin position="98"/>
        <end position="111"/>
    </location>
</feature>
<accession>A0A9J6D4I1</accession>
<feature type="region of interest" description="Disordered" evidence="1">
    <location>
        <begin position="1"/>
        <end position="141"/>
    </location>
</feature>
<reference evidence="2" key="2">
    <citation type="submission" date="2021-09" db="EMBL/GenBank/DDBJ databases">
        <authorList>
            <person name="Jia N."/>
            <person name="Wang J."/>
            <person name="Shi W."/>
            <person name="Du L."/>
            <person name="Sun Y."/>
            <person name="Zhan W."/>
            <person name="Jiang J."/>
            <person name="Wang Q."/>
            <person name="Zhang B."/>
            <person name="Ji P."/>
            <person name="Sakyi L.B."/>
            <person name="Cui X."/>
            <person name="Yuan T."/>
            <person name="Jiang B."/>
            <person name="Yang W."/>
            <person name="Lam T.T.-Y."/>
            <person name="Chang Q."/>
            <person name="Ding S."/>
            <person name="Wang X."/>
            <person name="Zhu J."/>
            <person name="Ruan X."/>
            <person name="Zhao L."/>
            <person name="Wei J."/>
            <person name="Que T."/>
            <person name="Du C."/>
            <person name="Cheng J."/>
            <person name="Dai P."/>
            <person name="Han X."/>
            <person name="Huang E."/>
            <person name="Gao Y."/>
            <person name="Liu J."/>
            <person name="Shao H."/>
            <person name="Ye R."/>
            <person name="Li L."/>
            <person name="Wei W."/>
            <person name="Wang X."/>
            <person name="Wang C."/>
            <person name="Huo Q."/>
            <person name="Li W."/>
            <person name="Guo W."/>
            <person name="Chen H."/>
            <person name="Chen S."/>
            <person name="Zhou L."/>
            <person name="Zhou L."/>
            <person name="Ni X."/>
            <person name="Tian J."/>
            <person name="Zhou Y."/>
            <person name="Sheng Y."/>
            <person name="Liu T."/>
            <person name="Pan Y."/>
            <person name="Xia L."/>
            <person name="Li J."/>
            <person name="Zhao F."/>
            <person name="Cao W."/>
        </authorList>
    </citation>
    <scope>NUCLEOTIDE SEQUENCE</scope>
    <source>
        <strain evidence="2">Rmic-2018</strain>
        <tissue evidence="2">Larvae</tissue>
    </source>
</reference>
<protein>
    <submittedName>
        <fullName evidence="2">Uncharacterized protein</fullName>
    </submittedName>
</protein>
<feature type="compositionally biased region" description="Polar residues" evidence="1">
    <location>
        <begin position="70"/>
        <end position="87"/>
    </location>
</feature>
<keyword evidence="3" id="KW-1185">Reference proteome</keyword>
<organism evidence="2 3">
    <name type="scientific">Rhipicephalus microplus</name>
    <name type="common">Cattle tick</name>
    <name type="synonym">Boophilus microplus</name>
    <dbReference type="NCBI Taxonomy" id="6941"/>
    <lineage>
        <taxon>Eukaryota</taxon>
        <taxon>Metazoa</taxon>
        <taxon>Ecdysozoa</taxon>
        <taxon>Arthropoda</taxon>
        <taxon>Chelicerata</taxon>
        <taxon>Arachnida</taxon>
        <taxon>Acari</taxon>
        <taxon>Parasitiformes</taxon>
        <taxon>Ixodida</taxon>
        <taxon>Ixodoidea</taxon>
        <taxon>Ixodidae</taxon>
        <taxon>Rhipicephalinae</taxon>
        <taxon>Rhipicephalus</taxon>
        <taxon>Boophilus</taxon>
    </lineage>
</organism>
<evidence type="ECO:0000313" key="3">
    <source>
        <dbReference type="Proteomes" id="UP000821866"/>
    </source>
</evidence>
<evidence type="ECO:0000313" key="2">
    <source>
        <dbReference type="EMBL" id="KAH8008987.1"/>
    </source>
</evidence>
<proteinExistence type="predicted"/>
<dbReference type="EMBL" id="JABSTU010000011">
    <property type="protein sequence ID" value="KAH8008987.1"/>
    <property type="molecule type" value="Genomic_DNA"/>
</dbReference>
<comment type="caution">
    <text evidence="2">The sequence shown here is derived from an EMBL/GenBank/DDBJ whole genome shotgun (WGS) entry which is preliminary data.</text>
</comment>
<name>A0A9J6D4I1_RHIMP</name>
<sequence length="199" mass="21886">MLCGGDHPAAAKPCPKRFLLPVNRRKPPWSATPTRKAQSSSPSPGRQSSASGSAARRRSHSREKSEPKRGNSSSRSGFAAQQGSQGWHTDRTTHHHGQQSGSNKKAQTGSWAGQFPPLPPSPYQYHSLAQTSTQPRTLQPMPPRLPQPMSVNTQLHPDMPSTTARSDYCTREALNEMATSLRNEFAAMMQIEMQKMKDS</sequence>
<dbReference type="Proteomes" id="UP000821866">
    <property type="component" value="Chromosome 9"/>
</dbReference>
<dbReference type="AlphaFoldDB" id="A0A9J6D4I1"/>
<evidence type="ECO:0000256" key="1">
    <source>
        <dbReference type="SAM" id="MobiDB-lite"/>
    </source>
</evidence>
<feature type="compositionally biased region" description="Low complexity" evidence="1">
    <location>
        <begin position="37"/>
        <end position="54"/>
    </location>
</feature>